<accession>A0A420HIE5</accession>
<dbReference type="Proteomes" id="UP000283383">
    <property type="component" value="Unassembled WGS sequence"/>
</dbReference>
<reference evidence="1 2" key="1">
    <citation type="journal article" date="2018" name="BMC Genomics">
        <title>Comparative genome analyses reveal sequence features reflecting distinct modes of host-adaptation between dicot and monocot powdery mildew.</title>
        <authorList>
            <person name="Wu Y."/>
            <person name="Ma X."/>
            <person name="Pan Z."/>
            <person name="Kale S.D."/>
            <person name="Song Y."/>
            <person name="King H."/>
            <person name="Zhang Q."/>
            <person name="Presley C."/>
            <person name="Deng X."/>
            <person name="Wei C.I."/>
            <person name="Xiao S."/>
        </authorList>
    </citation>
    <scope>NUCLEOTIDE SEQUENCE [LARGE SCALE GENOMIC DNA]</scope>
    <source>
        <strain evidence="1">UMSG3</strain>
    </source>
</reference>
<evidence type="ECO:0000313" key="1">
    <source>
        <dbReference type="EMBL" id="RKF57158.1"/>
    </source>
</evidence>
<keyword evidence="2" id="KW-1185">Reference proteome</keyword>
<organism evidence="1 2">
    <name type="scientific">Golovinomyces cichoracearum</name>
    <dbReference type="NCBI Taxonomy" id="62708"/>
    <lineage>
        <taxon>Eukaryota</taxon>
        <taxon>Fungi</taxon>
        <taxon>Dikarya</taxon>
        <taxon>Ascomycota</taxon>
        <taxon>Pezizomycotina</taxon>
        <taxon>Leotiomycetes</taxon>
        <taxon>Erysiphales</taxon>
        <taxon>Erysiphaceae</taxon>
        <taxon>Golovinomyces</taxon>
    </lineage>
</organism>
<dbReference type="AlphaFoldDB" id="A0A420HIE5"/>
<evidence type="ECO:0000313" key="2">
    <source>
        <dbReference type="Proteomes" id="UP000283383"/>
    </source>
</evidence>
<dbReference type="EMBL" id="MCBQ01019048">
    <property type="protein sequence ID" value="RKF57158.1"/>
    <property type="molecule type" value="Genomic_DNA"/>
</dbReference>
<name>A0A420HIE5_9PEZI</name>
<feature type="non-terminal residue" evidence="1">
    <location>
        <position position="104"/>
    </location>
</feature>
<proteinExistence type="predicted"/>
<sequence length="104" mass="12127">MDGQTCQVNLDGRPVNFRSTVVNPFYREKEVDDPSKSLREISVIQTPPSEKTSSEHQTITKDLRRSSRLAQSKFFSFIPDLNENYLATYFDFDDKSERSCFETY</sequence>
<comment type="caution">
    <text evidence="1">The sequence shown here is derived from an EMBL/GenBank/DDBJ whole genome shotgun (WGS) entry which is preliminary data.</text>
</comment>
<gene>
    <name evidence="1" type="ORF">GcM3_190055</name>
</gene>
<protein>
    <submittedName>
        <fullName evidence="1">Uncharacterized protein</fullName>
    </submittedName>
</protein>